<dbReference type="RefSeq" id="WP_203325181.1">
    <property type="nucleotide sequence ID" value="NZ_CP069213.1"/>
</dbReference>
<feature type="modified residue" description="4-aspartylphosphate" evidence="2">
    <location>
        <position position="55"/>
    </location>
</feature>
<keyword evidence="2" id="KW-0597">Phosphoprotein</keyword>
<evidence type="ECO:0000256" key="1">
    <source>
        <dbReference type="ARBA" id="ARBA00023125"/>
    </source>
</evidence>
<dbReference type="InterPro" id="IPR011006">
    <property type="entry name" value="CheY-like_superfamily"/>
</dbReference>
<feature type="domain" description="Response regulatory" evidence="4">
    <location>
        <begin position="6"/>
        <end position="118"/>
    </location>
</feature>
<evidence type="ECO:0000313" key="7">
    <source>
        <dbReference type="Proteomes" id="UP000596252"/>
    </source>
</evidence>
<dbReference type="SMART" id="SM00862">
    <property type="entry name" value="Trans_reg_C"/>
    <property type="match status" value="1"/>
</dbReference>
<evidence type="ECO:0000256" key="3">
    <source>
        <dbReference type="PROSITE-ProRule" id="PRU01091"/>
    </source>
</evidence>
<dbReference type="Proteomes" id="UP000596252">
    <property type="component" value="Chromosome"/>
</dbReference>
<keyword evidence="1 3" id="KW-0238">DNA-binding</keyword>
<evidence type="ECO:0000256" key="2">
    <source>
        <dbReference type="PROSITE-ProRule" id="PRU00169"/>
    </source>
</evidence>
<evidence type="ECO:0000259" key="5">
    <source>
        <dbReference type="PROSITE" id="PS51755"/>
    </source>
</evidence>
<dbReference type="Gene3D" id="1.10.10.10">
    <property type="entry name" value="Winged helix-like DNA-binding domain superfamily/Winged helix DNA-binding domain"/>
    <property type="match status" value="1"/>
</dbReference>
<dbReference type="Gene3D" id="3.40.50.2300">
    <property type="match status" value="1"/>
</dbReference>
<dbReference type="Pfam" id="PF00072">
    <property type="entry name" value="Response_reg"/>
    <property type="match status" value="1"/>
</dbReference>
<feature type="domain" description="OmpR/PhoB-type" evidence="5">
    <location>
        <begin position="127"/>
        <end position="226"/>
    </location>
</feature>
<dbReference type="SMART" id="SM00448">
    <property type="entry name" value="REC"/>
    <property type="match status" value="1"/>
</dbReference>
<dbReference type="InterPro" id="IPR001789">
    <property type="entry name" value="Sig_transdc_resp-reg_receiver"/>
</dbReference>
<dbReference type="CDD" id="cd00383">
    <property type="entry name" value="trans_reg_C"/>
    <property type="match status" value="1"/>
</dbReference>
<dbReference type="InterPro" id="IPR039420">
    <property type="entry name" value="WalR-like"/>
</dbReference>
<organism evidence="6 7">
    <name type="scientific">Shewanella litorisediminis</name>
    <dbReference type="NCBI Taxonomy" id="1173586"/>
    <lineage>
        <taxon>Bacteria</taxon>
        <taxon>Pseudomonadati</taxon>
        <taxon>Pseudomonadota</taxon>
        <taxon>Gammaproteobacteria</taxon>
        <taxon>Alteromonadales</taxon>
        <taxon>Shewanellaceae</taxon>
        <taxon>Shewanella</taxon>
    </lineage>
</organism>
<dbReference type="PROSITE" id="PS51755">
    <property type="entry name" value="OMPR_PHOB"/>
    <property type="match status" value="1"/>
</dbReference>
<dbReference type="PANTHER" id="PTHR48111:SF59">
    <property type="entry name" value="TRANSCRIPTIONAL REGULATORY PROTEIN BAER"/>
    <property type="match status" value="1"/>
</dbReference>
<dbReference type="PROSITE" id="PS50110">
    <property type="entry name" value="RESPONSE_REGULATORY"/>
    <property type="match status" value="1"/>
</dbReference>
<protein>
    <submittedName>
        <fullName evidence="6">Response regulator transcription factor</fullName>
    </submittedName>
</protein>
<dbReference type="EMBL" id="CP069213">
    <property type="protein sequence ID" value="QRH01504.1"/>
    <property type="molecule type" value="Genomic_DNA"/>
</dbReference>
<name>A0ABX7G2J3_9GAMM</name>
<proteinExistence type="predicted"/>
<dbReference type="SUPFAM" id="SSF52172">
    <property type="entry name" value="CheY-like"/>
    <property type="match status" value="1"/>
</dbReference>
<dbReference type="InterPro" id="IPR036388">
    <property type="entry name" value="WH-like_DNA-bd_sf"/>
</dbReference>
<accession>A0ABX7G2J3</accession>
<evidence type="ECO:0000313" key="6">
    <source>
        <dbReference type="EMBL" id="QRH01504.1"/>
    </source>
</evidence>
<reference evidence="6 7" key="1">
    <citation type="journal article" date="2012" name="Antonie Van Leeuwenhoek">
        <title>Shewanella litorisediminis sp. nov., a gammaproteobacterium isolated from a tidal flat sediment.</title>
        <authorList>
            <person name="Lee M.H."/>
            <person name="Yoon J.H."/>
        </authorList>
    </citation>
    <scope>NUCLEOTIDE SEQUENCE [LARGE SCALE GENOMIC DNA]</scope>
    <source>
        <strain evidence="6 7">SMK1-12</strain>
    </source>
</reference>
<evidence type="ECO:0000259" key="4">
    <source>
        <dbReference type="PROSITE" id="PS50110"/>
    </source>
</evidence>
<feature type="DNA-binding region" description="OmpR/PhoB-type" evidence="3">
    <location>
        <begin position="127"/>
        <end position="226"/>
    </location>
</feature>
<dbReference type="InterPro" id="IPR001867">
    <property type="entry name" value="OmpR/PhoB-type_DNA-bd"/>
</dbReference>
<sequence>MSGNYRVLYVEDEPGSAEILKLYLVREGYSVSHFDNAEDAARALQNLVFDMALLDVMLPGGDGRSLLKTAVEKHIPAIMVTARVDEEARLEGFELGADDYICKPYSPREVVSRVNALLKRSYRGHQQRRLVFEDLSIDLDSAAVALSGGPVALTASEYSLLVWLASRPGQVFSRTSLLDALWRENPDVTERTVDTHLANLRKKLADSRQAPRFIATRHGLGYCFIAKECQP</sequence>
<dbReference type="Gene3D" id="6.10.250.690">
    <property type="match status" value="1"/>
</dbReference>
<keyword evidence="7" id="KW-1185">Reference proteome</keyword>
<dbReference type="PANTHER" id="PTHR48111">
    <property type="entry name" value="REGULATOR OF RPOS"/>
    <property type="match status" value="1"/>
</dbReference>
<gene>
    <name evidence="6" type="ORF">JQC75_16910</name>
</gene>
<dbReference type="Pfam" id="PF00486">
    <property type="entry name" value="Trans_reg_C"/>
    <property type="match status" value="1"/>
</dbReference>